<dbReference type="Proteomes" id="UP000036013">
    <property type="component" value="Unassembled WGS sequence"/>
</dbReference>
<organism evidence="1 2">
    <name type="scientific">Enterobacter roggenkampii</name>
    <dbReference type="NCBI Taxonomy" id="1812935"/>
    <lineage>
        <taxon>Bacteria</taxon>
        <taxon>Pseudomonadati</taxon>
        <taxon>Pseudomonadota</taxon>
        <taxon>Gammaproteobacteria</taxon>
        <taxon>Enterobacterales</taxon>
        <taxon>Enterobacteriaceae</taxon>
        <taxon>Enterobacter</taxon>
        <taxon>Enterobacter cloacae complex</taxon>
    </lineage>
</organism>
<dbReference type="KEGG" id="ecls:LI67_011335"/>
<gene>
    <name evidence="1" type="ORF">ABF77_07225</name>
</gene>
<comment type="caution">
    <text evidence="1">The sequence shown here is derived from an EMBL/GenBank/DDBJ whole genome shotgun (WGS) entry which is preliminary data.</text>
</comment>
<evidence type="ECO:0008006" key="3">
    <source>
        <dbReference type="Google" id="ProtNLM"/>
    </source>
</evidence>
<dbReference type="RefSeq" id="WP_032652655.1">
    <property type="nucleotide sequence ID" value="NZ_BRRM01000001.1"/>
</dbReference>
<evidence type="ECO:0000313" key="2">
    <source>
        <dbReference type="Proteomes" id="UP000036013"/>
    </source>
</evidence>
<dbReference type="OrthoDB" id="6382830at2"/>
<reference evidence="1 2" key="1">
    <citation type="submission" date="2015-06" db="EMBL/GenBank/DDBJ databases">
        <authorList>
            <person name="Adams M."/>
            <person name="Sutton G."/>
            <person name="Nelson K."/>
            <person name="Bonomo R."/>
            <person name="McCorrison J."/>
            <person name="Sanka R."/>
            <person name="Brinkac L."/>
            <person name="Nierman W."/>
        </authorList>
    </citation>
    <scope>NUCLEOTIDE SEQUENCE [LARGE SCALE GENOMIC DNA]</scope>
    <source>
        <strain evidence="1 2">GN02692</strain>
    </source>
</reference>
<protein>
    <recommendedName>
        <fullName evidence="3">Glycosyltransferase family 2 protein</fullName>
    </recommendedName>
</protein>
<dbReference type="AlphaFoldDB" id="A0A1S2A7E5"/>
<accession>A0A1S2A7E5</accession>
<sequence>MKVNIIVALYYPHYYEKVRKEIFSIFANEHFHILFVDNSGKLIPENEPAANVQWLKGSNVAGEFSAWDEGYTLLTGDGTIDNDDIILFMNDTFCHHRFFTFYDRMLYRKAVAHCTVNGFYGELNSTRTAFTINQLPLTAWISSYVFLSRRENIDKLMPLNNVQTIDDQEFVQINDGLKQRRVNVSFFSENLNQHLSHWLFPINRNGWYNAGKSSPAILLFKLKAIINEKLLSHKALINGLTVNDIYQGKLNRIYNSLRNRLYTFCKRHKLV</sequence>
<proteinExistence type="predicted"/>
<dbReference type="EMBL" id="LEDI01000012">
    <property type="protein sequence ID" value="KLQ05648.1"/>
    <property type="molecule type" value="Genomic_DNA"/>
</dbReference>
<name>A0A1S2A7E5_9ENTR</name>
<evidence type="ECO:0000313" key="1">
    <source>
        <dbReference type="EMBL" id="KLQ05648.1"/>
    </source>
</evidence>